<dbReference type="SMART" id="SM00320">
    <property type="entry name" value="WD40"/>
    <property type="match status" value="6"/>
</dbReference>
<dbReference type="PANTHER" id="PTHR17583:SF0">
    <property type="entry name" value="PHOSPHOINOSITIDE 3-KINASE REGULATORY SUBUNIT 4"/>
    <property type="match status" value="1"/>
</dbReference>
<dbReference type="SMART" id="SM00220">
    <property type="entry name" value="S_TKc"/>
    <property type="match status" value="1"/>
</dbReference>
<evidence type="ECO:0000256" key="7">
    <source>
        <dbReference type="ARBA" id="ARBA00022777"/>
    </source>
</evidence>
<dbReference type="FunFam" id="1.10.510.10:FF:000497">
    <property type="entry name" value="Phosphoinositide 3-kinase regulatory subunit"/>
    <property type="match status" value="1"/>
</dbReference>
<dbReference type="PROSITE" id="PS00108">
    <property type="entry name" value="PROTEIN_KINASE_ST"/>
    <property type="match status" value="1"/>
</dbReference>
<evidence type="ECO:0000256" key="1">
    <source>
        <dbReference type="ARBA" id="ARBA00012513"/>
    </source>
</evidence>
<dbReference type="Gene3D" id="1.25.10.10">
    <property type="entry name" value="Leucine-rich Repeat Variant"/>
    <property type="match status" value="1"/>
</dbReference>
<dbReference type="InterPro" id="IPR000719">
    <property type="entry name" value="Prot_kinase_dom"/>
</dbReference>
<comment type="caution">
    <text evidence="12">The sequence shown here is derived from an EMBL/GenBank/DDBJ whole genome shotgun (WGS) entry which is preliminary data.</text>
</comment>
<evidence type="ECO:0000259" key="11">
    <source>
        <dbReference type="PROSITE" id="PS50011"/>
    </source>
</evidence>
<dbReference type="OrthoDB" id="242910at2759"/>
<dbReference type="GO" id="GO:0005770">
    <property type="term" value="C:late endosome"/>
    <property type="evidence" value="ECO:0007669"/>
    <property type="project" value="TreeGrafter"/>
</dbReference>
<dbReference type="InterPro" id="IPR011989">
    <property type="entry name" value="ARM-like"/>
</dbReference>
<dbReference type="FunFam" id="2.130.10.10:FF:000652">
    <property type="entry name" value="Related to VPS15-ser/thr protein kinase"/>
    <property type="match status" value="1"/>
</dbReference>
<evidence type="ECO:0000256" key="10">
    <source>
        <dbReference type="SAM" id="MobiDB-lite"/>
    </source>
</evidence>
<dbReference type="GO" id="GO:0005524">
    <property type="term" value="F:ATP binding"/>
    <property type="evidence" value="ECO:0007669"/>
    <property type="project" value="UniProtKB-KW"/>
</dbReference>
<dbReference type="PROSITE" id="PS50294">
    <property type="entry name" value="WD_REPEATS_REGION"/>
    <property type="match status" value="1"/>
</dbReference>
<dbReference type="InterPro" id="IPR036322">
    <property type="entry name" value="WD40_repeat_dom_sf"/>
</dbReference>
<dbReference type="Gene3D" id="2.130.10.10">
    <property type="entry name" value="YVTN repeat-like/Quinoprotein amine dehydrogenase"/>
    <property type="match status" value="2"/>
</dbReference>
<dbReference type="InterPro" id="IPR045162">
    <property type="entry name" value="Vps15-like"/>
</dbReference>
<dbReference type="PROSITE" id="PS50011">
    <property type="entry name" value="PROTEIN_KINASE_DOM"/>
    <property type="match status" value="1"/>
</dbReference>
<keyword evidence="13" id="KW-1185">Reference proteome</keyword>
<dbReference type="GO" id="GO:0034272">
    <property type="term" value="C:phosphatidylinositol 3-kinase complex, class III, type II"/>
    <property type="evidence" value="ECO:0007669"/>
    <property type="project" value="TreeGrafter"/>
</dbReference>
<dbReference type="SUPFAM" id="SSF56112">
    <property type="entry name" value="Protein kinase-like (PK-like)"/>
    <property type="match status" value="1"/>
</dbReference>
<dbReference type="InterPro" id="IPR055231">
    <property type="entry name" value="2AA_helical"/>
</dbReference>
<evidence type="ECO:0000256" key="2">
    <source>
        <dbReference type="ARBA" id="ARBA00022527"/>
    </source>
</evidence>
<reference evidence="12 13" key="1">
    <citation type="journal article" date="2016" name="Genome Biol. Evol.">
        <title>Divergent and convergent evolution of fungal pathogenicity.</title>
        <authorList>
            <person name="Shang Y."/>
            <person name="Xiao G."/>
            <person name="Zheng P."/>
            <person name="Cen K."/>
            <person name="Zhan S."/>
            <person name="Wang C."/>
        </authorList>
    </citation>
    <scope>NUCLEOTIDE SEQUENCE [LARGE SCALE GENOMIC DNA]</scope>
    <source>
        <strain evidence="12 13">RCEF 4871</strain>
    </source>
</reference>
<feature type="compositionally biased region" description="Polar residues" evidence="10">
    <location>
        <begin position="1483"/>
        <end position="1495"/>
    </location>
</feature>
<dbReference type="InterPro" id="IPR001680">
    <property type="entry name" value="WD40_rpt"/>
</dbReference>
<dbReference type="EMBL" id="AZHC01000030">
    <property type="protein sequence ID" value="OAA37445.1"/>
    <property type="molecule type" value="Genomic_DNA"/>
</dbReference>
<dbReference type="PANTHER" id="PTHR17583">
    <property type="entry name" value="PHOSPHOINOSITIDE 3-KINASE REGULATORY SUBUNIT 4"/>
    <property type="match status" value="1"/>
</dbReference>
<keyword evidence="2" id="KW-0723">Serine/threonine-protein kinase</keyword>
<accession>A0A166Z1H3</accession>
<gene>
    <name evidence="12" type="ORF">NOR_07144</name>
</gene>
<dbReference type="GO" id="GO:0071561">
    <property type="term" value="C:nucleus-vacuole junction"/>
    <property type="evidence" value="ECO:0007669"/>
    <property type="project" value="TreeGrafter"/>
</dbReference>
<dbReference type="EC" id="2.7.11.1" evidence="1"/>
<dbReference type="GO" id="GO:0006623">
    <property type="term" value="P:protein targeting to vacuole"/>
    <property type="evidence" value="ECO:0007669"/>
    <property type="project" value="TreeGrafter"/>
</dbReference>
<proteinExistence type="predicted"/>
<dbReference type="SUPFAM" id="SSF50978">
    <property type="entry name" value="WD40 repeat-like"/>
    <property type="match status" value="1"/>
</dbReference>
<dbReference type="GO" id="GO:0034271">
    <property type="term" value="C:phosphatidylinositol 3-kinase complex, class III, type I"/>
    <property type="evidence" value="ECO:0007669"/>
    <property type="project" value="TreeGrafter"/>
</dbReference>
<keyword evidence="5" id="KW-0677">Repeat</keyword>
<evidence type="ECO:0000256" key="3">
    <source>
        <dbReference type="ARBA" id="ARBA00022574"/>
    </source>
</evidence>
<dbReference type="Pfam" id="PF00069">
    <property type="entry name" value="Pkinase"/>
    <property type="match status" value="1"/>
</dbReference>
<feature type="repeat" description="WD" evidence="9">
    <location>
        <begin position="1412"/>
        <end position="1435"/>
    </location>
</feature>
<dbReference type="STRING" id="1081105.A0A166Z1H3"/>
<evidence type="ECO:0000256" key="4">
    <source>
        <dbReference type="ARBA" id="ARBA00022679"/>
    </source>
</evidence>
<feature type="repeat" description="WD" evidence="9">
    <location>
        <begin position="1108"/>
        <end position="1149"/>
    </location>
</feature>
<keyword evidence="8" id="KW-0067">ATP-binding</keyword>
<evidence type="ECO:0000313" key="12">
    <source>
        <dbReference type="EMBL" id="OAA37445.1"/>
    </source>
</evidence>
<evidence type="ECO:0000256" key="5">
    <source>
        <dbReference type="ARBA" id="ARBA00022737"/>
    </source>
</evidence>
<feature type="region of interest" description="Disordered" evidence="10">
    <location>
        <begin position="1464"/>
        <end position="1495"/>
    </location>
</feature>
<feature type="compositionally biased region" description="Polar residues" evidence="10">
    <location>
        <begin position="1001"/>
        <end position="1010"/>
    </location>
</feature>
<name>A0A166Z1H3_METRR</name>
<protein>
    <recommendedName>
        <fullName evidence="1">non-specific serine/threonine protein kinase</fullName>
        <ecNumber evidence="1">2.7.11.1</ecNumber>
    </recommendedName>
</protein>
<dbReference type="GO" id="GO:0004674">
    <property type="term" value="F:protein serine/threonine kinase activity"/>
    <property type="evidence" value="ECO:0007669"/>
    <property type="project" value="UniProtKB-KW"/>
</dbReference>
<dbReference type="Gene3D" id="1.10.510.10">
    <property type="entry name" value="Transferase(Phosphotransferase) domain 1"/>
    <property type="match status" value="1"/>
</dbReference>
<dbReference type="OMA" id="ATNTCRI"/>
<dbReference type="InterPro" id="IPR016024">
    <property type="entry name" value="ARM-type_fold"/>
</dbReference>
<evidence type="ECO:0000256" key="6">
    <source>
        <dbReference type="ARBA" id="ARBA00022741"/>
    </source>
</evidence>
<keyword evidence="6" id="KW-0547">Nucleotide-binding</keyword>
<dbReference type="CDD" id="cd13980">
    <property type="entry name" value="STKc_Vps15"/>
    <property type="match status" value="1"/>
</dbReference>
<evidence type="ECO:0000256" key="9">
    <source>
        <dbReference type="PROSITE-ProRule" id="PRU00221"/>
    </source>
</evidence>
<dbReference type="InterPro" id="IPR011009">
    <property type="entry name" value="Kinase-like_dom_sf"/>
</dbReference>
<dbReference type="GO" id="GO:0045324">
    <property type="term" value="P:late endosome to vacuole transport"/>
    <property type="evidence" value="ECO:0007669"/>
    <property type="project" value="InterPro"/>
</dbReference>
<keyword evidence="7" id="KW-0418">Kinase</keyword>
<dbReference type="Pfam" id="PF00400">
    <property type="entry name" value="WD40"/>
    <property type="match status" value="2"/>
</dbReference>
<feature type="domain" description="Protein kinase" evidence="11">
    <location>
        <begin position="25"/>
        <end position="306"/>
    </location>
</feature>
<keyword evidence="4" id="KW-0808">Transferase</keyword>
<feature type="region of interest" description="Disordered" evidence="10">
    <location>
        <begin position="914"/>
        <end position="1053"/>
    </location>
</feature>
<dbReference type="InterPro" id="IPR008271">
    <property type="entry name" value="Ser/Thr_kinase_AS"/>
</dbReference>
<dbReference type="SUPFAM" id="SSF48371">
    <property type="entry name" value="ARM repeat"/>
    <property type="match status" value="1"/>
</dbReference>
<dbReference type="Proteomes" id="UP000243498">
    <property type="component" value="Unassembled WGS sequence"/>
</dbReference>
<evidence type="ECO:0000313" key="13">
    <source>
        <dbReference type="Proteomes" id="UP000243498"/>
    </source>
</evidence>
<sequence length="1536" mass="171786">MGQGFSLATPSAGSAGIDTAQLQDVQYERSIGNARFMKSVRGRHEHGVVLVKVLVKPYAGVNLDQYKQKIIDERKVLAQIPNALGFQRIIETDTNGYLVRQFQYSSLYDRLSTRPFLEDIEKKWLAFQLLCALRDCHAQDIYHGDIKAQNVLVTSWNWLYLTDFSSVYKPVLLPDDNPGDFSYFFDSSGRRTCYIAPERFYAAGDGPPPKAKMTWAMDVFSAGCVIAQMFLESEIFSLAQLYKYRRGEYDPVITHLSVISDKDIRDMIAHMIQIDPEKRYSADQYLEFWKGKVFPSYFYNFLHQYMELITDPSSGNNPMSGSQRNMGESDDRIDRVFYDFDKISYFLGYQVEKRAPKAVTHKSRLGLVHFPVRLSIPNHEHTVSADLEPPEDDGTLIFLTLIVSSMRTTARASSRVRACDILLAFSERLTDEAKLDRVLPYLMTLLRKEETDSVIVAAIRTITQLLHLVRMPTPINSHVLVEYVLPRMEIALGLRSRVASSLVRATYASCIGSLASTAQRFLEMASSLREDGSIPMNDPEIEPGVEAEGQFESVFDNAGRELFEILESHTKQLVEDPDVYVRRAFLTSVPELCLFFQEHSNDILITHLNTYLNDRDWTLKCAFFDTIIGIAAFIGSTSLEEFMLPLMMQALADTEEYVVQAALDSLAQLAGLGLLSRPKIWELVDLVGRFTMHPNIWIREAAAEFLSQSAKFLNVADVRCILLPLVMPYMKIDAMADLNEMSILDSLKRPLTRAVFEQAINWATQSERSAFWQPPERMQSPTLRSSSMRSSKNLSTGSMAKIIRNDEDEQWLSKLRNLGLKPDDEQKLLALREFIWRVSKAKRRDSAEEVGLNTGIVSLKELGVTPQTIFFNDTPLRDSSVSPDLVTPAGPYTIADALLDASMTIDDTLSKRRKAALHAQTNRVQSVGPHPAPARRLLSPDGSNRNNSRHSPRRDSSDSRAGGAGDDDVSVKDGPYSSMRAMRHQSSALSLLDRRDGNKSAAETSTSDTNAFGEVEGPFAQGATSTCPTQTREHESGRSVPKQARHTYEGTDPNIQRMLDQMYIDNFPRDVLEFGPMVQPISRTKARAVSLQSGDSHWSPEGHLVATFGEHKGPINRIVASPDHVFFITGGNDGCVRVWDAARLERNITHRSRQTYKHADGANVLAMCFVENSHCFVSCASDGSVHVVKVDTVSASGVVRYGKLQIVREHQLPNGEFAVWCEHFRQESSSVLVLATNRSRILGIDLRTMTMLFVLETPVHHGAPTCFCVDRKRNWLCVGTSHGVIDLWDLRFKMRLRGWGVPGKGPIYRICIHPTKGRGKWVCISGGTGQGEVTVWDLEKTVCKEIYRTSGNKDGPKGYSSWDVDEDKPEGMLGRFATNLETSEAASGDRGVRAMVAATGTAGDSRDVRHAFILTGGSDKKLRFWDLSRIENSCTYSGLSSDEQQPTFVSTHPTSVVTLNIEKAHRHGSSSNTTAAADRPRGKSSSGRPARSTVISMQQQQLLQSHLDAVLDVVVLEYPYTMSVSVDRSGVVFVFQ</sequence>
<dbReference type="PROSITE" id="PS50082">
    <property type="entry name" value="WD_REPEATS_2"/>
    <property type="match status" value="2"/>
</dbReference>
<dbReference type="InterPro" id="IPR015943">
    <property type="entry name" value="WD40/YVTN_repeat-like_dom_sf"/>
</dbReference>
<dbReference type="GO" id="GO:0016236">
    <property type="term" value="P:macroautophagy"/>
    <property type="evidence" value="ECO:0007669"/>
    <property type="project" value="InterPro"/>
</dbReference>
<organism evidence="12 13">
    <name type="scientific">Metarhizium rileyi (strain RCEF 4871)</name>
    <name type="common">Nomuraea rileyi</name>
    <dbReference type="NCBI Taxonomy" id="1649241"/>
    <lineage>
        <taxon>Eukaryota</taxon>
        <taxon>Fungi</taxon>
        <taxon>Dikarya</taxon>
        <taxon>Ascomycota</taxon>
        <taxon>Pezizomycotina</taxon>
        <taxon>Sordariomycetes</taxon>
        <taxon>Hypocreomycetidae</taxon>
        <taxon>Hypocreales</taxon>
        <taxon>Clavicipitaceae</taxon>
        <taxon>Metarhizium</taxon>
    </lineage>
</organism>
<keyword evidence="3 9" id="KW-0853">WD repeat</keyword>
<evidence type="ECO:0000256" key="8">
    <source>
        <dbReference type="ARBA" id="ARBA00022840"/>
    </source>
</evidence>
<dbReference type="Pfam" id="PF22956">
    <property type="entry name" value="VPS15-like_hel"/>
    <property type="match status" value="1"/>
</dbReference>